<dbReference type="AlphaFoldDB" id="F3YCK8"/>
<feature type="region of interest" description="Disordered" evidence="1">
    <location>
        <begin position="449"/>
        <end position="547"/>
    </location>
</feature>
<protein>
    <submittedName>
        <fullName evidence="5">Cell wall-associated protease</fullName>
    </submittedName>
</protein>
<feature type="compositionally biased region" description="Low complexity" evidence="1">
    <location>
        <begin position="615"/>
        <end position="628"/>
    </location>
</feature>
<dbReference type="Pfam" id="PF17936">
    <property type="entry name" value="Big_6"/>
    <property type="match status" value="5"/>
</dbReference>
<dbReference type="InterPro" id="IPR013783">
    <property type="entry name" value="Ig-like_fold"/>
</dbReference>
<evidence type="ECO:0000256" key="1">
    <source>
        <dbReference type="SAM" id="MobiDB-lite"/>
    </source>
</evidence>
<evidence type="ECO:0000256" key="2">
    <source>
        <dbReference type="SAM" id="Phobius"/>
    </source>
</evidence>
<keyword evidence="2" id="KW-0812">Transmembrane</keyword>
<feature type="region of interest" description="Disordered" evidence="1">
    <location>
        <begin position="691"/>
        <end position="726"/>
    </location>
</feature>
<feature type="transmembrane region" description="Helical" evidence="2">
    <location>
        <begin position="20"/>
        <end position="40"/>
    </location>
</feature>
<accession>F3YCK8</accession>
<dbReference type="Pfam" id="PF20609">
    <property type="entry name" value="pAdhesive_17"/>
    <property type="match status" value="1"/>
</dbReference>
<organism evidence="5 6">
    <name type="scientific">Melissococcus plutonius (strain ATCC 35311 / DSM 29964 / CIP 104052 / LMG 20360 / NCIMB 702443)</name>
    <dbReference type="NCBI Taxonomy" id="940190"/>
    <lineage>
        <taxon>Bacteria</taxon>
        <taxon>Bacillati</taxon>
        <taxon>Bacillota</taxon>
        <taxon>Bacilli</taxon>
        <taxon>Lactobacillales</taxon>
        <taxon>Enterococcaceae</taxon>
        <taxon>Melissococcus</taxon>
    </lineage>
</organism>
<evidence type="ECO:0000259" key="3">
    <source>
        <dbReference type="Pfam" id="PF17936"/>
    </source>
</evidence>
<dbReference type="NCBIfam" id="NF033510">
    <property type="entry name" value="Ca_tandemer"/>
    <property type="match status" value="3"/>
</dbReference>
<feature type="compositionally biased region" description="Polar residues" evidence="1">
    <location>
        <begin position="503"/>
        <end position="533"/>
    </location>
</feature>
<feature type="domain" description="Putative adhesive" evidence="4">
    <location>
        <begin position="51"/>
        <end position="346"/>
    </location>
</feature>
<sequence>MKEFLIVKKNQQKRITKRKIANIAISSGLLFTSCAVPIAISLSQNAIISSAAVLDMEILSDIKASNTSGNTENARWTSDDVNKAVNFQITGKELVDASVITSGKKQAVLTIPTEMNGKVTPNGQATIVTNLTIKLSEIQVLNDAINAMEQISNIISKIASGDYGELSNVTINFDEVNQKLDAFNNLKNLGTATFNENMVEASDGTYISANIDDGLGLVVSQNITNALNDYDAAVQALTAKGTGIVGGATATAINAALTPVKGTVNLAVKAVLPLISAGGSAINQLADASVLGGTTVTLPTLVSPPSDTAFELSKNVDAKFVGSVVKSDQIDASLISTGNGTTFIYYGPKQSTVTTPTINSVTGDSKTGYVVAGKATPGNTVEIRNQQNEVIGNGTVDANGNFSINIPAGKATANESLSAIAKDSNNNESSPVGFTTPADPTTVAQPTVDAIDGNSKDGYTVTGKTDPGNTVSVKDPQGNVVGTATADDQGNYTATIPAGQVNPGDSLQVTSKDAAGNESTATTTQVPNDNAPTAPTVGGITGNSKDGYIVTEKTDPGNTVSVKDPQGNAVGTATADDQGNYTVTIPAGTVKPGDALQVTSKDAAGNESPATNIKTPTDPTVSTPTVDPIKGNSKDGYTVTGKTDPGNTVIIKDSTGKVVGSGTADDQGNYKVTIPAGAVKPGDTLQVISKDKDDNESSAISIKTPADSTTPAPPTVGGVTGNSKDGYTITGKTDPYAIVEIRDGQGNLLATGKADANGNYRITIPAGKVKPGDTLVIISRNKEGNESQTSFKLPKYPINNGNDSGNMGGDGSNGLPIGNGSG</sequence>
<feature type="region of interest" description="Disordered" evidence="1">
    <location>
        <begin position="784"/>
        <end position="822"/>
    </location>
</feature>
<feature type="domain" description="Bacterial Ig" evidence="3">
    <location>
        <begin position="531"/>
        <end position="616"/>
    </location>
</feature>
<proteinExistence type="predicted"/>
<evidence type="ECO:0000313" key="5">
    <source>
        <dbReference type="EMBL" id="BAK22236.1"/>
    </source>
</evidence>
<gene>
    <name evidence="5" type="ordered locus">MPTP_1842</name>
</gene>
<feature type="domain" description="Bacterial Ig" evidence="3">
    <location>
        <begin position="455"/>
        <end position="527"/>
    </location>
</feature>
<dbReference type="Proteomes" id="UP000008456">
    <property type="component" value="Chromosome"/>
</dbReference>
<feature type="region of interest" description="Disordered" evidence="1">
    <location>
        <begin position="602"/>
        <end position="641"/>
    </location>
</feature>
<dbReference type="GO" id="GO:0008233">
    <property type="term" value="F:peptidase activity"/>
    <property type="evidence" value="ECO:0007669"/>
    <property type="project" value="UniProtKB-KW"/>
</dbReference>
<dbReference type="EMBL" id="AP012200">
    <property type="protein sequence ID" value="BAK22236.1"/>
    <property type="molecule type" value="Genomic_DNA"/>
</dbReference>
<keyword evidence="2" id="KW-1133">Transmembrane helix</keyword>
<dbReference type="InterPro" id="IPR046762">
    <property type="entry name" value="pAdhesive_17"/>
</dbReference>
<feature type="compositionally biased region" description="Polar residues" evidence="1">
    <location>
        <begin position="480"/>
        <end position="494"/>
    </location>
</feature>
<dbReference type="Gene3D" id="2.60.40.10">
    <property type="entry name" value="Immunoglobulins"/>
    <property type="match status" value="5"/>
</dbReference>
<feature type="domain" description="Bacterial Ig" evidence="3">
    <location>
        <begin position="633"/>
        <end position="705"/>
    </location>
</feature>
<evidence type="ECO:0000313" key="6">
    <source>
        <dbReference type="Proteomes" id="UP000008456"/>
    </source>
</evidence>
<keyword evidence="2" id="KW-0472">Membrane</keyword>
<dbReference type="GO" id="GO:0006508">
    <property type="term" value="P:proteolysis"/>
    <property type="evidence" value="ECO:0007669"/>
    <property type="project" value="UniProtKB-KW"/>
</dbReference>
<keyword evidence="6" id="KW-1185">Reference proteome</keyword>
<evidence type="ECO:0000259" key="4">
    <source>
        <dbReference type="Pfam" id="PF20609"/>
    </source>
</evidence>
<dbReference type="HOGENOM" id="CLU_020512_0_0_9"/>
<feature type="domain" description="Bacterial Ig" evidence="3">
    <location>
        <begin position="365"/>
        <end position="437"/>
    </location>
</feature>
<feature type="compositionally biased region" description="Gly residues" evidence="1">
    <location>
        <begin position="806"/>
        <end position="822"/>
    </location>
</feature>
<feature type="domain" description="Bacterial Ig" evidence="3">
    <location>
        <begin position="723"/>
        <end position="789"/>
    </location>
</feature>
<keyword evidence="5" id="KW-0645">Protease</keyword>
<dbReference type="PROSITE" id="PS51257">
    <property type="entry name" value="PROKAR_LIPOPROTEIN"/>
    <property type="match status" value="1"/>
</dbReference>
<dbReference type="InterPro" id="IPR041498">
    <property type="entry name" value="Big_6"/>
</dbReference>
<dbReference type="KEGG" id="mps:MPTP_1842"/>
<reference evidence="5 6" key="1">
    <citation type="journal article" date="2011" name="J. Bacteriol.">
        <title>Complete genome sequence of Melissococcus plutonius ATCC 35311.</title>
        <authorList>
            <person name="Okumura K."/>
            <person name="Arai R."/>
            <person name="Okura M."/>
            <person name="Kirikae T."/>
            <person name="Takamatsu D."/>
            <person name="Osaki M."/>
            <person name="Miyoshi-Akiyama T."/>
        </authorList>
    </citation>
    <scope>NUCLEOTIDE SEQUENCE [LARGE SCALE GENOMIC DNA]</scope>
    <source>
        <strain evidence="6">ATCC 35311 / CIP 104052 / LMG 20360 / NCIMB 702443</strain>
    </source>
</reference>
<dbReference type="STRING" id="940190.MPTP_1842"/>
<reference key="2">
    <citation type="submission" date="2011-04" db="EMBL/GenBank/DDBJ databases">
        <title>Whole genome sequence of Melissococcus plutonius ATCC 35311.</title>
        <authorList>
            <person name="Okumura K."/>
            <person name="Arai R."/>
            <person name="Osaki M."/>
            <person name="Okura M."/>
            <person name="Kirikae T."/>
            <person name="Takamatsu D."/>
            <person name="Akiyama T."/>
        </authorList>
    </citation>
    <scope>NUCLEOTIDE SEQUENCE</scope>
    <source>
        <strain>ATCC 35311</strain>
    </source>
</reference>
<name>F3YCK8_MELPT</name>
<keyword evidence="5" id="KW-0378">Hydrolase</keyword>